<dbReference type="Pfam" id="PF11754">
    <property type="entry name" value="Velvet"/>
    <property type="match status" value="2"/>
</dbReference>
<keyword evidence="3" id="KW-0805">Transcription regulation</keyword>
<dbReference type="InterPro" id="IPR037525">
    <property type="entry name" value="Velvet_dom"/>
</dbReference>
<dbReference type="Proteomes" id="UP001280581">
    <property type="component" value="Unassembled WGS sequence"/>
</dbReference>
<comment type="caution">
    <text evidence="8">The sequence shown here is derived from an EMBL/GenBank/DDBJ whole genome shotgun (WGS) entry which is preliminary data.</text>
</comment>
<dbReference type="PANTHER" id="PTHR33572:SF18">
    <property type="entry name" value="SPORE DEVELOPMENT REGULATOR VOSA"/>
    <property type="match status" value="1"/>
</dbReference>
<protein>
    <recommendedName>
        <fullName evidence="7">Velvet domain-containing protein</fullName>
    </recommendedName>
</protein>
<keyword evidence="9" id="KW-1185">Reference proteome</keyword>
<evidence type="ECO:0000256" key="1">
    <source>
        <dbReference type="ARBA" id="ARBA00004123"/>
    </source>
</evidence>
<evidence type="ECO:0000256" key="2">
    <source>
        <dbReference type="ARBA" id="ARBA00022969"/>
    </source>
</evidence>
<evidence type="ECO:0000256" key="4">
    <source>
        <dbReference type="ARBA" id="ARBA00023163"/>
    </source>
</evidence>
<comment type="subcellular location">
    <subcellularLocation>
        <location evidence="1">Nucleus</location>
    </subcellularLocation>
</comment>
<keyword evidence="2" id="KW-0749">Sporulation</keyword>
<dbReference type="InterPro" id="IPR021740">
    <property type="entry name" value="Velvet"/>
</dbReference>
<name>A0AAN6M0M7_9PLEO</name>
<dbReference type="InterPro" id="IPR038491">
    <property type="entry name" value="Velvet_dom_sf"/>
</dbReference>
<dbReference type="GO" id="GO:0005634">
    <property type="term" value="C:nucleus"/>
    <property type="evidence" value="ECO:0007669"/>
    <property type="project" value="UniProtKB-SubCell"/>
</dbReference>
<dbReference type="PROSITE" id="PS51821">
    <property type="entry name" value="VELVET"/>
    <property type="match status" value="1"/>
</dbReference>
<sequence>MDPNPLFLPSSYMYPPSHIVAPYSGAPRATSRSRLSDNILRDPKGAFNNPDITLVVRQEPKEALVLSSGKEKSRKPVDPPPIIQLKVNEDVEVSQHFLQSPYLFLVADLWRADKDERFGERASQSASYLYGGLSSSLHRLKDVDNKDAGFFIFGDISVRATGTFRLRFSLYDLQKEHNAAVYLGSIMTQPFKVLAAKDFQGLEESTYLSRAFSDQGVRLRLRKEPRAFAGSKRAYYSDGPQPSAPARSDNSFYDNESPQHKRFRADTDDRKDNYTDQVVTPQHQVVPPQHQVIPPQHQIIPPQHQVIPSQHQVVTSQSTYPSTSYSPAPQASYPTTNFTTTMPQASYTNTYTSGLQPTYPSSYTGTVPQPSYYLPF</sequence>
<reference evidence="8 9" key="1">
    <citation type="submission" date="2021-02" db="EMBL/GenBank/DDBJ databases">
        <title>Genome assembly of Pseudopithomyces chartarum.</title>
        <authorList>
            <person name="Jauregui R."/>
            <person name="Singh J."/>
            <person name="Voisey C."/>
        </authorList>
    </citation>
    <scope>NUCLEOTIDE SEQUENCE [LARGE SCALE GENOMIC DNA]</scope>
    <source>
        <strain evidence="8 9">AGR01</strain>
    </source>
</reference>
<feature type="domain" description="Velvet" evidence="7">
    <location>
        <begin position="47"/>
        <end position="222"/>
    </location>
</feature>
<evidence type="ECO:0000256" key="6">
    <source>
        <dbReference type="SAM" id="MobiDB-lite"/>
    </source>
</evidence>
<evidence type="ECO:0000313" key="8">
    <source>
        <dbReference type="EMBL" id="KAK3210043.1"/>
    </source>
</evidence>
<dbReference type="AlphaFoldDB" id="A0AAN6M0M7"/>
<accession>A0AAN6M0M7</accession>
<evidence type="ECO:0000313" key="9">
    <source>
        <dbReference type="Proteomes" id="UP001280581"/>
    </source>
</evidence>
<evidence type="ECO:0000259" key="7">
    <source>
        <dbReference type="PROSITE" id="PS51821"/>
    </source>
</evidence>
<organism evidence="8 9">
    <name type="scientific">Pseudopithomyces chartarum</name>
    <dbReference type="NCBI Taxonomy" id="1892770"/>
    <lineage>
        <taxon>Eukaryota</taxon>
        <taxon>Fungi</taxon>
        <taxon>Dikarya</taxon>
        <taxon>Ascomycota</taxon>
        <taxon>Pezizomycotina</taxon>
        <taxon>Dothideomycetes</taxon>
        <taxon>Pleosporomycetidae</taxon>
        <taxon>Pleosporales</taxon>
        <taxon>Massarineae</taxon>
        <taxon>Didymosphaeriaceae</taxon>
        <taxon>Pseudopithomyces</taxon>
    </lineage>
</organism>
<evidence type="ECO:0000256" key="5">
    <source>
        <dbReference type="ARBA" id="ARBA00023242"/>
    </source>
</evidence>
<feature type="compositionally biased region" description="Basic and acidic residues" evidence="6">
    <location>
        <begin position="264"/>
        <end position="273"/>
    </location>
</feature>
<dbReference type="GO" id="GO:0030435">
    <property type="term" value="P:sporulation resulting in formation of a cellular spore"/>
    <property type="evidence" value="ECO:0007669"/>
    <property type="project" value="UniProtKB-KW"/>
</dbReference>
<evidence type="ECO:0000256" key="3">
    <source>
        <dbReference type="ARBA" id="ARBA00023015"/>
    </source>
</evidence>
<keyword evidence="5" id="KW-0539">Nucleus</keyword>
<gene>
    <name evidence="8" type="ORF">GRF29_44g1485445</name>
</gene>
<feature type="region of interest" description="Disordered" evidence="6">
    <location>
        <begin position="232"/>
        <end position="273"/>
    </location>
</feature>
<dbReference type="Gene3D" id="2.60.40.3960">
    <property type="entry name" value="Velvet domain"/>
    <property type="match status" value="1"/>
</dbReference>
<dbReference type="PANTHER" id="PTHR33572">
    <property type="entry name" value="SPORE DEVELOPMENT REGULATOR VOSA"/>
    <property type="match status" value="1"/>
</dbReference>
<proteinExistence type="predicted"/>
<keyword evidence="4" id="KW-0804">Transcription</keyword>
<dbReference type="EMBL" id="WVTA01000005">
    <property type="protein sequence ID" value="KAK3210043.1"/>
    <property type="molecule type" value="Genomic_DNA"/>
</dbReference>